<evidence type="ECO:0000313" key="3">
    <source>
        <dbReference type="EMBL" id="TMQ65673.1"/>
    </source>
</evidence>
<feature type="repeat" description="TPR" evidence="1">
    <location>
        <begin position="57"/>
        <end position="90"/>
    </location>
</feature>
<comment type="caution">
    <text evidence="3">The sequence shown here is derived from an EMBL/GenBank/DDBJ whole genome shotgun (WGS) entry which is preliminary data.</text>
</comment>
<dbReference type="AlphaFoldDB" id="A0A538TPW3"/>
<dbReference type="Gene3D" id="1.25.40.10">
    <property type="entry name" value="Tetratricopeptide repeat domain"/>
    <property type="match status" value="1"/>
</dbReference>
<dbReference type="EMBL" id="VBOX01000017">
    <property type="protein sequence ID" value="TMQ65673.1"/>
    <property type="molecule type" value="Genomic_DNA"/>
</dbReference>
<protein>
    <submittedName>
        <fullName evidence="3">Uncharacterized protein</fullName>
    </submittedName>
</protein>
<proteinExistence type="predicted"/>
<keyword evidence="1" id="KW-0802">TPR repeat</keyword>
<organism evidence="3 4">
    <name type="scientific">Eiseniibacteriota bacterium</name>
    <dbReference type="NCBI Taxonomy" id="2212470"/>
    <lineage>
        <taxon>Bacteria</taxon>
        <taxon>Candidatus Eiseniibacteriota</taxon>
    </lineage>
</organism>
<gene>
    <name evidence="3" type="ORF">E6K77_02440</name>
</gene>
<reference evidence="3 4" key="1">
    <citation type="journal article" date="2019" name="Nat. Microbiol.">
        <title>Mediterranean grassland soil C-N compound turnover is dependent on rainfall and depth, and is mediated by genomically divergent microorganisms.</title>
        <authorList>
            <person name="Diamond S."/>
            <person name="Andeer P.F."/>
            <person name="Li Z."/>
            <person name="Crits-Christoph A."/>
            <person name="Burstein D."/>
            <person name="Anantharaman K."/>
            <person name="Lane K.R."/>
            <person name="Thomas B.C."/>
            <person name="Pan C."/>
            <person name="Northen T.R."/>
            <person name="Banfield J.F."/>
        </authorList>
    </citation>
    <scope>NUCLEOTIDE SEQUENCE [LARGE SCALE GENOMIC DNA]</scope>
    <source>
        <strain evidence="3">WS_7</strain>
    </source>
</reference>
<name>A0A538TPW3_UNCEI</name>
<sequence>MSEDARYDSIALLERIATQDPSSPLYLPLAERMREQGRIEEAIRLCEERRGRAGQGVGDRIVLGRCYLAAGRLAEARAQFESAVQLDRENVVALKALAGILSHEGNHGAASDFYRAVCRIDPGDLESQTALHQITSGEFPEVRPPDLVVAQGELTWQPVQPPREEEYLGEISLGLHTIESFDAEAPKAYDVQVQDFQEMALERFGEPTVPQEPGGDVAAPSVMEPKQPPEPLSVTDWTELPRNPPPAPEFFKPAKTEQNKSAFEMWVRRLKGGSG</sequence>
<dbReference type="InterPro" id="IPR011990">
    <property type="entry name" value="TPR-like_helical_dom_sf"/>
</dbReference>
<evidence type="ECO:0000256" key="2">
    <source>
        <dbReference type="SAM" id="MobiDB-lite"/>
    </source>
</evidence>
<dbReference type="Proteomes" id="UP000317366">
    <property type="component" value="Unassembled WGS sequence"/>
</dbReference>
<dbReference type="Pfam" id="PF14559">
    <property type="entry name" value="TPR_19"/>
    <property type="match status" value="1"/>
</dbReference>
<dbReference type="SMART" id="SM00028">
    <property type="entry name" value="TPR"/>
    <property type="match status" value="2"/>
</dbReference>
<accession>A0A538TPW3</accession>
<dbReference type="InterPro" id="IPR019734">
    <property type="entry name" value="TPR_rpt"/>
</dbReference>
<feature type="region of interest" description="Disordered" evidence="2">
    <location>
        <begin position="206"/>
        <end position="256"/>
    </location>
</feature>
<dbReference type="SUPFAM" id="SSF48452">
    <property type="entry name" value="TPR-like"/>
    <property type="match status" value="1"/>
</dbReference>
<evidence type="ECO:0000313" key="4">
    <source>
        <dbReference type="Proteomes" id="UP000317366"/>
    </source>
</evidence>
<evidence type="ECO:0000256" key="1">
    <source>
        <dbReference type="PROSITE-ProRule" id="PRU00339"/>
    </source>
</evidence>
<dbReference type="PROSITE" id="PS50005">
    <property type="entry name" value="TPR"/>
    <property type="match status" value="1"/>
</dbReference>